<dbReference type="EMBL" id="CP013023">
    <property type="protein sequence ID" value="ANF95648.1"/>
    <property type="molecule type" value="Genomic_DNA"/>
</dbReference>
<evidence type="ECO:0000259" key="3">
    <source>
        <dbReference type="Pfam" id="PF10646"/>
    </source>
</evidence>
<dbReference type="OrthoDB" id="1954033at2"/>
<feature type="compositionally biased region" description="Polar residues" evidence="1">
    <location>
        <begin position="26"/>
        <end position="36"/>
    </location>
</feature>
<dbReference type="STRING" id="1616788.AR543_06300"/>
<dbReference type="Proteomes" id="UP000078148">
    <property type="component" value="Chromosome"/>
</dbReference>
<dbReference type="RefSeq" id="WP_060532771.1">
    <property type="nucleotide sequence ID" value="NZ_CP013023.1"/>
</dbReference>
<dbReference type="KEGG" id="pbv:AR543_06300"/>
<protein>
    <recommendedName>
        <fullName evidence="3">GerMN domain-containing protein</fullName>
    </recommendedName>
</protein>
<evidence type="ECO:0000313" key="5">
    <source>
        <dbReference type="Proteomes" id="UP000078148"/>
    </source>
</evidence>
<keyword evidence="5" id="KW-1185">Reference proteome</keyword>
<accession>A0A172ZDF7</accession>
<dbReference type="AlphaFoldDB" id="A0A172ZDF7"/>
<dbReference type="Pfam" id="PF10646">
    <property type="entry name" value="Germane"/>
    <property type="match status" value="1"/>
</dbReference>
<proteinExistence type="predicted"/>
<feature type="chain" id="PRO_5039408252" description="GerMN domain-containing protein" evidence="2">
    <location>
        <begin position="19"/>
        <end position="180"/>
    </location>
</feature>
<sequence>MKKGIYLAIIICALSVLALGCESKPAANTVQGSDPATNKPAPAGTKDNQEEKSQEIKVYYSDVQVMQLEPNTQTITYKEDSEKYSAAYAALQKNDQKELIPLWENVDLLSTKLEQGTLTLDVHIPDKARMGSSGEILAIDALKKTFFQFDEVKNIQLLVDGKQTDSLMGQAELENPLTRE</sequence>
<dbReference type="InterPro" id="IPR019606">
    <property type="entry name" value="GerMN"/>
</dbReference>
<evidence type="ECO:0000256" key="2">
    <source>
        <dbReference type="SAM" id="SignalP"/>
    </source>
</evidence>
<reference evidence="4 5" key="2">
    <citation type="journal article" date="2016" name="Int. J. Syst. Evol. Microbiol.">
        <title>Paenibacillus bovis sp. nov., isolated from raw yak (Bos grunniens) milk.</title>
        <authorList>
            <person name="Gao C."/>
            <person name="Han J."/>
            <person name="Liu Z."/>
            <person name="Xu X."/>
            <person name="Hang F."/>
            <person name="Wu Z."/>
        </authorList>
    </citation>
    <scope>NUCLEOTIDE SEQUENCE [LARGE SCALE GENOMIC DNA]</scope>
    <source>
        <strain evidence="4 5">BD3526</strain>
    </source>
</reference>
<dbReference type="PROSITE" id="PS51257">
    <property type="entry name" value="PROKAR_LIPOPROTEIN"/>
    <property type="match status" value="1"/>
</dbReference>
<feature type="domain" description="GerMN" evidence="3">
    <location>
        <begin position="57"/>
        <end position="164"/>
    </location>
</feature>
<name>A0A172ZDF7_9BACL</name>
<feature type="signal peptide" evidence="2">
    <location>
        <begin position="1"/>
        <end position="18"/>
    </location>
</feature>
<feature type="region of interest" description="Disordered" evidence="1">
    <location>
        <begin position="26"/>
        <end position="51"/>
    </location>
</feature>
<gene>
    <name evidence="4" type="ORF">AR543_06300</name>
</gene>
<evidence type="ECO:0000313" key="4">
    <source>
        <dbReference type="EMBL" id="ANF95648.1"/>
    </source>
</evidence>
<reference evidence="5" key="1">
    <citation type="submission" date="2015-10" db="EMBL/GenBank/DDBJ databases">
        <title>Genome of Paenibacillus bovis sp. nov.</title>
        <authorList>
            <person name="Wu Z."/>
            <person name="Gao C."/>
            <person name="Liu Z."/>
            <person name="Zheng H."/>
        </authorList>
    </citation>
    <scope>NUCLEOTIDE SEQUENCE [LARGE SCALE GENOMIC DNA]</scope>
    <source>
        <strain evidence="5">BD3526</strain>
    </source>
</reference>
<evidence type="ECO:0000256" key="1">
    <source>
        <dbReference type="SAM" id="MobiDB-lite"/>
    </source>
</evidence>
<organism evidence="4 5">
    <name type="scientific">Paenibacillus bovis</name>
    <dbReference type="NCBI Taxonomy" id="1616788"/>
    <lineage>
        <taxon>Bacteria</taxon>
        <taxon>Bacillati</taxon>
        <taxon>Bacillota</taxon>
        <taxon>Bacilli</taxon>
        <taxon>Bacillales</taxon>
        <taxon>Paenibacillaceae</taxon>
        <taxon>Paenibacillus</taxon>
    </lineage>
</organism>
<keyword evidence="2" id="KW-0732">Signal</keyword>